<evidence type="ECO:0000256" key="3">
    <source>
        <dbReference type="ARBA" id="ARBA00022692"/>
    </source>
</evidence>
<proteinExistence type="predicted"/>
<evidence type="ECO:0000256" key="4">
    <source>
        <dbReference type="ARBA" id="ARBA00022989"/>
    </source>
</evidence>
<dbReference type="KEGG" id="psin:CAK95_05885"/>
<evidence type="ECO:0000313" key="7">
    <source>
        <dbReference type="Proteomes" id="UP000194137"/>
    </source>
</evidence>
<dbReference type="AlphaFoldDB" id="A0A1W6ZMS1"/>
<evidence type="ECO:0000256" key="1">
    <source>
        <dbReference type="ARBA" id="ARBA00004651"/>
    </source>
</evidence>
<comment type="subcellular location">
    <subcellularLocation>
        <location evidence="1">Cell membrane</location>
        <topology evidence="1">Multi-pass membrane protein</topology>
    </subcellularLocation>
</comment>
<evidence type="ECO:0000313" key="6">
    <source>
        <dbReference type="EMBL" id="ARP98661.1"/>
    </source>
</evidence>
<dbReference type="GO" id="GO:0005886">
    <property type="term" value="C:plasma membrane"/>
    <property type="evidence" value="ECO:0007669"/>
    <property type="project" value="UniProtKB-SubCell"/>
</dbReference>
<protein>
    <submittedName>
        <fullName evidence="6">Uncharacterized protein</fullName>
    </submittedName>
</protein>
<reference evidence="6 7" key="1">
    <citation type="submission" date="2017-05" db="EMBL/GenBank/DDBJ databases">
        <title>Full genome sequence of Pseudorhodoplanes sinuspersici.</title>
        <authorList>
            <person name="Dastgheib S.M.M."/>
            <person name="Shavandi M."/>
            <person name="Tirandaz H."/>
        </authorList>
    </citation>
    <scope>NUCLEOTIDE SEQUENCE [LARGE SCALE GENOMIC DNA]</scope>
    <source>
        <strain evidence="6 7">RIPI110</strain>
    </source>
</reference>
<evidence type="ECO:0000256" key="2">
    <source>
        <dbReference type="ARBA" id="ARBA00022475"/>
    </source>
</evidence>
<dbReference type="RefSeq" id="WP_086087086.1">
    <property type="nucleotide sequence ID" value="NZ_CP021112.1"/>
</dbReference>
<keyword evidence="5" id="KW-0472">Membrane</keyword>
<sequence>MLEMLRAMARFISEKIGWHRIGFALSVVIIVAAGVVLYRMLHNIDIKEVFKALRATDEKDFLLAALFVAFGYFTLTFYDLFALRTIGRSDVPYPTAALAGFTSYSVGHNVGASVFTGGAVRYRIYSAHGVSAVEVAKICFIAGLTFWLGNATVLGLGIFYAPEAASAINQVPPWFNRVLAVVVLIVLVAYVAWVWRRPRVIGRSGWKVTLPGGPLTLLQIVIGIVDLACCAAAMYLLLPDEPHISFITLSVIFVAATLLGFASHSPGGLGVFDAAMLVALWQFDKEQLLASLLLFRLLYYIIPFALALAILGGREIIKGLYTTRVPPLATITADVLVEPKERETIASSGGAGQRPSHGNGPKQ</sequence>
<dbReference type="Pfam" id="PF03706">
    <property type="entry name" value="LPG_synthase_TM"/>
    <property type="match status" value="1"/>
</dbReference>
<dbReference type="STRING" id="1235591.CAK95_05885"/>
<evidence type="ECO:0000256" key="5">
    <source>
        <dbReference type="ARBA" id="ARBA00023136"/>
    </source>
</evidence>
<dbReference type="InterPro" id="IPR022791">
    <property type="entry name" value="L-PG_synthase/AglD"/>
</dbReference>
<dbReference type="PANTHER" id="PTHR39087">
    <property type="entry name" value="UPF0104 MEMBRANE PROTEIN MJ1595"/>
    <property type="match status" value="1"/>
</dbReference>
<keyword evidence="7" id="KW-1185">Reference proteome</keyword>
<gene>
    <name evidence="6" type="ORF">CAK95_05885</name>
</gene>
<dbReference type="EMBL" id="CP021112">
    <property type="protein sequence ID" value="ARP98661.1"/>
    <property type="molecule type" value="Genomic_DNA"/>
</dbReference>
<keyword evidence="4" id="KW-1133">Transmembrane helix</keyword>
<dbReference type="Proteomes" id="UP000194137">
    <property type="component" value="Chromosome"/>
</dbReference>
<organism evidence="6 7">
    <name type="scientific">Pseudorhodoplanes sinuspersici</name>
    <dbReference type="NCBI Taxonomy" id="1235591"/>
    <lineage>
        <taxon>Bacteria</taxon>
        <taxon>Pseudomonadati</taxon>
        <taxon>Pseudomonadota</taxon>
        <taxon>Alphaproteobacteria</taxon>
        <taxon>Hyphomicrobiales</taxon>
        <taxon>Pseudorhodoplanes</taxon>
    </lineage>
</organism>
<keyword evidence="2" id="KW-1003">Cell membrane</keyword>
<keyword evidence="3" id="KW-0812">Transmembrane</keyword>
<dbReference type="PANTHER" id="PTHR39087:SF2">
    <property type="entry name" value="UPF0104 MEMBRANE PROTEIN MJ1595"/>
    <property type="match status" value="1"/>
</dbReference>
<name>A0A1W6ZMS1_9HYPH</name>
<accession>A0A1W6ZMS1</accession>
<dbReference type="OrthoDB" id="145485at2"/>